<dbReference type="Proteomes" id="UP000054284">
    <property type="component" value="Unassembled WGS sequence"/>
</dbReference>
<organism evidence="1 2">
    <name type="scientific">Candidatus Aramenus sulfurataquae</name>
    <dbReference type="NCBI Taxonomy" id="1326980"/>
    <lineage>
        <taxon>Archaea</taxon>
        <taxon>Thermoproteota</taxon>
        <taxon>Thermoprotei</taxon>
        <taxon>Sulfolobales</taxon>
        <taxon>Sulfolobaceae</taxon>
        <taxon>Candidatus Aramenus</taxon>
    </lineage>
</organism>
<keyword evidence="2" id="KW-1185">Reference proteome</keyword>
<accession>W7KTA8</accession>
<evidence type="ECO:0000313" key="1">
    <source>
        <dbReference type="EMBL" id="EWG06436.1"/>
    </source>
</evidence>
<protein>
    <recommendedName>
        <fullName evidence="3">CopG family transcriptional regulator</fullName>
    </recommendedName>
</protein>
<gene>
    <name evidence="1" type="ORF">ASUL_09514</name>
</gene>
<dbReference type="InterPro" id="IPR013321">
    <property type="entry name" value="Arc_rbn_hlx_hlx"/>
</dbReference>
<evidence type="ECO:0008006" key="3">
    <source>
        <dbReference type="Google" id="ProtNLM"/>
    </source>
</evidence>
<dbReference type="CDD" id="cd22231">
    <property type="entry name" value="RHH_NikR_HicB-like"/>
    <property type="match status" value="1"/>
</dbReference>
<dbReference type="SUPFAM" id="SSF47598">
    <property type="entry name" value="Ribbon-helix-helix"/>
    <property type="match status" value="1"/>
</dbReference>
<dbReference type="EMBL" id="ASRH01000024">
    <property type="protein sequence ID" value="EWG06436.1"/>
    <property type="molecule type" value="Genomic_DNA"/>
</dbReference>
<evidence type="ECO:0000313" key="2">
    <source>
        <dbReference type="Proteomes" id="UP000054284"/>
    </source>
</evidence>
<dbReference type="Gene3D" id="1.10.1220.10">
    <property type="entry name" value="Met repressor-like"/>
    <property type="match status" value="1"/>
</dbReference>
<dbReference type="AlphaFoldDB" id="W7KTA8"/>
<sequence>MKVHLVAVPFKSAKWFIVNVDRFAARHKITRSQVIKQAISEMLSNNIDVTNIDDRETLRGDKVLCTVKMRDEMLQKLDDYAMQHRLTRSETIRRAVLYYLSKHEKEDPPIRIRVEYLRI</sequence>
<dbReference type="InterPro" id="IPR010985">
    <property type="entry name" value="Ribbon_hlx_hlx"/>
</dbReference>
<name>W7KTA8_9CREN</name>
<proteinExistence type="predicted"/>
<reference evidence="1 2" key="1">
    <citation type="journal article" date="2014" name="Genome Announc.">
        <title>Draft Genome Sequence of the Sulfolobales Archaeon AZ1, Obtained through Metagenomic Analysis of a Mexican Hot Spring.</title>
        <authorList>
            <person name="Servin-Garciduenas L.E."/>
            <person name="Martinez-Romero E."/>
        </authorList>
    </citation>
    <scope>NUCLEOTIDE SEQUENCE [LARGE SCALE GENOMIC DNA]</scope>
    <source>
        <strain evidence="1">AZ1-illumnia</strain>
    </source>
</reference>
<comment type="caution">
    <text evidence="1">The sequence shown here is derived from an EMBL/GenBank/DDBJ whole genome shotgun (WGS) entry which is preliminary data.</text>
</comment>
<dbReference type="GO" id="GO:0006355">
    <property type="term" value="P:regulation of DNA-templated transcription"/>
    <property type="evidence" value="ECO:0007669"/>
    <property type="project" value="InterPro"/>
</dbReference>